<dbReference type="EMBL" id="HBEJ01004018">
    <property type="protein sequence ID" value="CAD8363238.1"/>
    <property type="molecule type" value="Transcribed_RNA"/>
</dbReference>
<proteinExistence type="predicted"/>
<name>A0A7S0FIW0_9STRA</name>
<gene>
    <name evidence="1" type="ORF">MPOL1434_LOCUS2345</name>
</gene>
<evidence type="ECO:0000313" key="1">
    <source>
        <dbReference type="EMBL" id="CAD8363238.1"/>
    </source>
</evidence>
<dbReference type="AlphaFoldDB" id="A0A7S0FIW0"/>
<reference evidence="1" key="1">
    <citation type="submission" date="2021-01" db="EMBL/GenBank/DDBJ databases">
        <authorList>
            <person name="Corre E."/>
            <person name="Pelletier E."/>
            <person name="Niang G."/>
            <person name="Scheremetjew M."/>
            <person name="Finn R."/>
            <person name="Kale V."/>
            <person name="Holt S."/>
            <person name="Cochrane G."/>
            <person name="Meng A."/>
            <person name="Brown T."/>
            <person name="Cohen L."/>
        </authorList>
    </citation>
    <scope>NUCLEOTIDE SEQUENCE</scope>
    <source>
        <strain evidence="1">CCMP3303</strain>
    </source>
</reference>
<protein>
    <submittedName>
        <fullName evidence="1">Uncharacterized protein</fullName>
    </submittedName>
</protein>
<sequence length="153" mass="16940">MFYFSIASGLSVHPFPLPPTMMCYLSTINHDMMSMAPLQSLKYPERHCMQTLPDLVFTMSTCSSRSKVLEVGNMFSCSRSDIGSGVAAGGRSHTGDGMHHPDPYTWEYRGVVEVDCFGRECCFGEPFHVASILLAPEKSPANRNIDNSTNIHN</sequence>
<accession>A0A7S0FIW0</accession>
<organism evidence="1">
    <name type="scientific">Minutocellus polymorphus</name>
    <dbReference type="NCBI Taxonomy" id="265543"/>
    <lineage>
        <taxon>Eukaryota</taxon>
        <taxon>Sar</taxon>
        <taxon>Stramenopiles</taxon>
        <taxon>Ochrophyta</taxon>
        <taxon>Bacillariophyta</taxon>
        <taxon>Mediophyceae</taxon>
        <taxon>Cymatosirophycidae</taxon>
        <taxon>Cymatosirales</taxon>
        <taxon>Cymatosiraceae</taxon>
        <taxon>Minutocellus</taxon>
    </lineage>
</organism>